<dbReference type="InterPro" id="IPR000182">
    <property type="entry name" value="GNAT_dom"/>
</dbReference>
<evidence type="ECO:0000313" key="5">
    <source>
        <dbReference type="Proteomes" id="UP001164693"/>
    </source>
</evidence>
<dbReference type="InterPro" id="IPR016181">
    <property type="entry name" value="Acyl_CoA_acyltransferase"/>
</dbReference>
<dbReference type="EC" id="2.3.1.1" evidence="4"/>
<dbReference type="Proteomes" id="UP001164693">
    <property type="component" value="Chromosome"/>
</dbReference>
<gene>
    <name evidence="4" type="ORF">M6B22_01580</name>
</gene>
<dbReference type="PANTHER" id="PTHR43626">
    <property type="entry name" value="ACYL-COA N-ACYLTRANSFERASE"/>
    <property type="match status" value="1"/>
</dbReference>
<dbReference type="InterPro" id="IPR045039">
    <property type="entry name" value="NSI-like"/>
</dbReference>
<dbReference type="NCBIfam" id="NF005921">
    <property type="entry name" value="PRK07922.1"/>
    <property type="match status" value="1"/>
</dbReference>
<dbReference type="Gene3D" id="3.40.630.30">
    <property type="match status" value="1"/>
</dbReference>
<accession>A0ABY7K2W3</accession>
<dbReference type="RefSeq" id="WP_269444011.1">
    <property type="nucleotide sequence ID" value="NZ_CP097463.1"/>
</dbReference>
<dbReference type="PANTHER" id="PTHR43626:SF4">
    <property type="entry name" value="GCN5-RELATED N-ACETYLTRANSFERASE 2, CHLOROPLASTIC"/>
    <property type="match status" value="1"/>
</dbReference>
<dbReference type="EMBL" id="CP097463">
    <property type="protein sequence ID" value="WAX57471.1"/>
    <property type="molecule type" value="Genomic_DNA"/>
</dbReference>
<dbReference type="CDD" id="cd04301">
    <property type="entry name" value="NAT_SF"/>
    <property type="match status" value="1"/>
</dbReference>
<proteinExistence type="predicted"/>
<sequence length="168" mass="18682">MPDTVLVRRARTPDVPAVKAIVDIYAGSGRRLLAKELVTLYEDVQDFLVAELNGTVVGCGALHVLWSDLGEVRTLAVHPEHVKQRIGAVLIDRLIDTARELGLSRLFALTFHVDFFARHGFHPIESAPVDPDTYDALRRSYDPGVAEFLGLEYVKPNTLGNTRMLLHL</sequence>
<dbReference type="SUPFAM" id="SSF55729">
    <property type="entry name" value="Acyl-CoA N-acyltransferases (Nat)"/>
    <property type="match status" value="1"/>
</dbReference>
<reference evidence="4" key="1">
    <citation type="submission" date="2022-05" db="EMBL/GenBank/DDBJ databases">
        <title>Jatrophihabitans sp. SB3-54 whole genome sequence.</title>
        <authorList>
            <person name="Suh M.K."/>
            <person name="Eom M.K."/>
            <person name="Kim J.S."/>
            <person name="Kim H.S."/>
            <person name="Do H.E."/>
            <person name="Shin Y.K."/>
            <person name="Lee J.-S."/>
        </authorList>
    </citation>
    <scope>NUCLEOTIDE SEQUENCE</scope>
    <source>
        <strain evidence="4">SB3-54</strain>
    </source>
</reference>
<name>A0ABY7K2W3_9ACTN</name>
<keyword evidence="5" id="KW-1185">Reference proteome</keyword>
<protein>
    <submittedName>
        <fullName evidence="4">Amino-acid N-acetyltransferase</fullName>
        <ecNumber evidence="4">2.3.1.1</ecNumber>
    </submittedName>
</protein>
<evidence type="ECO:0000313" key="4">
    <source>
        <dbReference type="EMBL" id="WAX57471.1"/>
    </source>
</evidence>
<evidence type="ECO:0000256" key="2">
    <source>
        <dbReference type="ARBA" id="ARBA00023315"/>
    </source>
</evidence>
<feature type="domain" description="N-acetyltransferase" evidence="3">
    <location>
        <begin position="5"/>
        <end position="158"/>
    </location>
</feature>
<organism evidence="4 5">
    <name type="scientific">Jatrophihabitans cynanchi</name>
    <dbReference type="NCBI Taxonomy" id="2944128"/>
    <lineage>
        <taxon>Bacteria</taxon>
        <taxon>Bacillati</taxon>
        <taxon>Actinomycetota</taxon>
        <taxon>Actinomycetes</taxon>
        <taxon>Jatrophihabitantales</taxon>
        <taxon>Jatrophihabitantaceae</taxon>
        <taxon>Jatrophihabitans</taxon>
    </lineage>
</organism>
<keyword evidence="1 4" id="KW-0808">Transferase</keyword>
<keyword evidence="2 4" id="KW-0012">Acyltransferase</keyword>
<dbReference type="PROSITE" id="PS51186">
    <property type="entry name" value="GNAT"/>
    <property type="match status" value="1"/>
</dbReference>
<dbReference type="Pfam" id="PF00583">
    <property type="entry name" value="Acetyltransf_1"/>
    <property type="match status" value="1"/>
</dbReference>
<evidence type="ECO:0000259" key="3">
    <source>
        <dbReference type="PROSITE" id="PS51186"/>
    </source>
</evidence>
<evidence type="ECO:0000256" key="1">
    <source>
        <dbReference type="ARBA" id="ARBA00022679"/>
    </source>
</evidence>
<dbReference type="GO" id="GO:0016746">
    <property type="term" value="F:acyltransferase activity"/>
    <property type="evidence" value="ECO:0007669"/>
    <property type="project" value="UniProtKB-KW"/>
</dbReference>